<dbReference type="Proteomes" id="UP000318704">
    <property type="component" value="Chromosome"/>
</dbReference>
<dbReference type="PANTHER" id="PTHR43163">
    <property type="entry name" value="DIPEPTIDE TRANSPORT SYSTEM PERMEASE PROTEIN DPPB-RELATED"/>
    <property type="match status" value="1"/>
</dbReference>
<feature type="domain" description="ABC transmembrane type-1" evidence="8">
    <location>
        <begin position="100"/>
        <end position="312"/>
    </location>
</feature>
<feature type="transmembrane region" description="Helical" evidence="7">
    <location>
        <begin position="189"/>
        <end position="208"/>
    </location>
</feature>
<evidence type="ECO:0000256" key="6">
    <source>
        <dbReference type="ARBA" id="ARBA00023136"/>
    </source>
</evidence>
<dbReference type="CDD" id="cd06261">
    <property type="entry name" value="TM_PBP2"/>
    <property type="match status" value="1"/>
</dbReference>
<dbReference type="PROSITE" id="PS50928">
    <property type="entry name" value="ABC_TM1"/>
    <property type="match status" value="1"/>
</dbReference>
<feature type="transmembrane region" description="Helical" evidence="7">
    <location>
        <begin position="293"/>
        <end position="319"/>
    </location>
</feature>
<reference evidence="9 10" key="1">
    <citation type="submission" date="2019-03" db="EMBL/GenBank/DDBJ databases">
        <title>Deep-cultivation of Planctomycetes and their phenomic and genomic characterization uncovers novel biology.</title>
        <authorList>
            <person name="Wiegand S."/>
            <person name="Jogler M."/>
            <person name="Boedeker C."/>
            <person name="Pinto D."/>
            <person name="Vollmers J."/>
            <person name="Rivas-Marin E."/>
            <person name="Kohn T."/>
            <person name="Peeters S.H."/>
            <person name="Heuer A."/>
            <person name="Rast P."/>
            <person name="Oberbeckmann S."/>
            <person name="Bunk B."/>
            <person name="Jeske O."/>
            <person name="Meyerdierks A."/>
            <person name="Storesund J.E."/>
            <person name="Kallscheuer N."/>
            <person name="Luecker S."/>
            <person name="Lage O.M."/>
            <person name="Pohl T."/>
            <person name="Merkel B.J."/>
            <person name="Hornburger P."/>
            <person name="Mueller R.-W."/>
            <person name="Bruemmer F."/>
            <person name="Labrenz M."/>
            <person name="Spormann A.M."/>
            <person name="Op den Camp H."/>
            <person name="Overmann J."/>
            <person name="Amann R."/>
            <person name="Jetten M.S.M."/>
            <person name="Mascher T."/>
            <person name="Medema M.H."/>
            <person name="Devos D.P."/>
            <person name="Kaster A.-K."/>
            <person name="Ovreas L."/>
            <person name="Rohde M."/>
            <person name="Galperin M.Y."/>
            <person name="Jogler C."/>
        </authorList>
    </citation>
    <scope>NUCLEOTIDE SEQUENCE [LARGE SCALE GENOMIC DNA]</scope>
    <source>
        <strain evidence="9 10">V144</strain>
    </source>
</reference>
<evidence type="ECO:0000256" key="4">
    <source>
        <dbReference type="ARBA" id="ARBA00022692"/>
    </source>
</evidence>
<dbReference type="AlphaFoldDB" id="A0A517VWS7"/>
<dbReference type="RefSeq" id="WP_144985805.1">
    <property type="nucleotide sequence ID" value="NZ_CP037920.1"/>
</dbReference>
<evidence type="ECO:0000259" key="8">
    <source>
        <dbReference type="PROSITE" id="PS50928"/>
    </source>
</evidence>
<dbReference type="GO" id="GO:0005886">
    <property type="term" value="C:plasma membrane"/>
    <property type="evidence" value="ECO:0007669"/>
    <property type="project" value="UniProtKB-SubCell"/>
</dbReference>
<sequence>MFSYLVRRLFIGFITLILITFMIFGLIRNMPGTPISVNMAMIDPGKELNPADIERMKKAYGLDKPWPQAYVLWVKNVVQFDFGRSISRKQPVARLIMERMGPTLILSVSSLLLTYLLAIPIGLYSSARQGRLDERTTGTILYMLYSFPSFVAALFLQIYLANKLGWLPLYGMKSDGYSSMTSTQQAWDIFKHALMPVICYTYGSLAYYSRFIRANMQEVLRQDYIRTARAKGLGPVNVLVKHAFRNTFIPLVTLIGLTLPSLLGGSVIIERIFSWPGMGQLYFESILERDYPTIMGLTLMFSILTLAGQLLADIFYALADPRVKIADH</sequence>
<evidence type="ECO:0000256" key="3">
    <source>
        <dbReference type="ARBA" id="ARBA00022475"/>
    </source>
</evidence>
<comment type="subcellular location">
    <subcellularLocation>
        <location evidence="1 7">Cell membrane</location>
        <topology evidence="1 7">Multi-pass membrane protein</topology>
    </subcellularLocation>
</comment>
<evidence type="ECO:0000256" key="7">
    <source>
        <dbReference type="RuleBase" id="RU363032"/>
    </source>
</evidence>
<name>A0A517VWS7_9PLAN</name>
<accession>A0A517VWS7</accession>
<dbReference type="EMBL" id="CP037920">
    <property type="protein sequence ID" value="QDT97457.1"/>
    <property type="molecule type" value="Genomic_DNA"/>
</dbReference>
<gene>
    <name evidence="9" type="primary">gsiC</name>
    <name evidence="9" type="ORF">V144x_29320</name>
</gene>
<keyword evidence="2 7" id="KW-0813">Transport</keyword>
<dbReference type="Pfam" id="PF00528">
    <property type="entry name" value="BPD_transp_1"/>
    <property type="match status" value="1"/>
</dbReference>
<protein>
    <submittedName>
        <fullName evidence="9">Glutathione transport system permease protein GsiC</fullName>
    </submittedName>
</protein>
<evidence type="ECO:0000313" key="9">
    <source>
        <dbReference type="EMBL" id="QDT97457.1"/>
    </source>
</evidence>
<feature type="transmembrane region" description="Helical" evidence="7">
    <location>
        <begin position="248"/>
        <end position="273"/>
    </location>
</feature>
<proteinExistence type="inferred from homology"/>
<dbReference type="InterPro" id="IPR035906">
    <property type="entry name" value="MetI-like_sf"/>
</dbReference>
<dbReference type="Pfam" id="PF19300">
    <property type="entry name" value="BPD_transp_1_N"/>
    <property type="match status" value="1"/>
</dbReference>
<organism evidence="9 10">
    <name type="scientific">Gimesia aquarii</name>
    <dbReference type="NCBI Taxonomy" id="2527964"/>
    <lineage>
        <taxon>Bacteria</taxon>
        <taxon>Pseudomonadati</taxon>
        <taxon>Planctomycetota</taxon>
        <taxon>Planctomycetia</taxon>
        <taxon>Planctomycetales</taxon>
        <taxon>Planctomycetaceae</taxon>
        <taxon>Gimesia</taxon>
    </lineage>
</organism>
<evidence type="ECO:0000313" key="10">
    <source>
        <dbReference type="Proteomes" id="UP000318704"/>
    </source>
</evidence>
<evidence type="ECO:0000256" key="2">
    <source>
        <dbReference type="ARBA" id="ARBA00022448"/>
    </source>
</evidence>
<feature type="transmembrane region" description="Helical" evidence="7">
    <location>
        <begin position="139"/>
        <end position="160"/>
    </location>
</feature>
<evidence type="ECO:0000256" key="5">
    <source>
        <dbReference type="ARBA" id="ARBA00022989"/>
    </source>
</evidence>
<dbReference type="PANTHER" id="PTHR43163:SF6">
    <property type="entry name" value="DIPEPTIDE TRANSPORT SYSTEM PERMEASE PROTEIN DPPB-RELATED"/>
    <property type="match status" value="1"/>
</dbReference>
<keyword evidence="3" id="KW-1003">Cell membrane</keyword>
<evidence type="ECO:0000256" key="1">
    <source>
        <dbReference type="ARBA" id="ARBA00004651"/>
    </source>
</evidence>
<feature type="transmembrane region" description="Helical" evidence="7">
    <location>
        <begin position="104"/>
        <end position="127"/>
    </location>
</feature>
<dbReference type="Gene3D" id="1.10.3720.10">
    <property type="entry name" value="MetI-like"/>
    <property type="match status" value="1"/>
</dbReference>
<dbReference type="InterPro" id="IPR000515">
    <property type="entry name" value="MetI-like"/>
</dbReference>
<keyword evidence="4 7" id="KW-0812">Transmembrane</keyword>
<dbReference type="InterPro" id="IPR045621">
    <property type="entry name" value="BPD_transp_1_N"/>
</dbReference>
<keyword evidence="6 7" id="KW-0472">Membrane</keyword>
<dbReference type="GO" id="GO:0055085">
    <property type="term" value="P:transmembrane transport"/>
    <property type="evidence" value="ECO:0007669"/>
    <property type="project" value="InterPro"/>
</dbReference>
<dbReference type="KEGG" id="gaw:V144x_29320"/>
<dbReference type="SUPFAM" id="SSF161098">
    <property type="entry name" value="MetI-like"/>
    <property type="match status" value="1"/>
</dbReference>
<keyword evidence="5 7" id="KW-1133">Transmembrane helix</keyword>
<feature type="transmembrane region" description="Helical" evidence="7">
    <location>
        <begin position="9"/>
        <end position="27"/>
    </location>
</feature>
<comment type="similarity">
    <text evidence="7">Belongs to the binding-protein-dependent transport system permease family.</text>
</comment>